<proteinExistence type="predicted"/>
<evidence type="ECO:0000313" key="3">
    <source>
        <dbReference type="Proteomes" id="UP000198760"/>
    </source>
</evidence>
<dbReference type="EMBL" id="FPAV01000001">
    <property type="protein sequence ID" value="SFT39967.1"/>
    <property type="molecule type" value="Genomic_DNA"/>
</dbReference>
<gene>
    <name evidence="2" type="ORF">SAMN03159428_00382</name>
    <name evidence="1" type="ORF">SAMN03159514_00383</name>
</gene>
<evidence type="ECO:0000313" key="2">
    <source>
        <dbReference type="EMBL" id="SFT39967.1"/>
    </source>
</evidence>
<dbReference type="Proteomes" id="UP000199173">
    <property type="component" value="Unassembled WGS sequence"/>
</dbReference>
<name>A0AAX2ELQ7_9ENTR</name>
<comment type="caution">
    <text evidence="1">The sequence shown here is derived from an EMBL/GenBank/DDBJ whole genome shotgun (WGS) entry which is preliminary data.</text>
</comment>
<reference evidence="3 4" key="1">
    <citation type="submission" date="2016-10" db="EMBL/GenBank/DDBJ databases">
        <authorList>
            <person name="Varghese N."/>
            <person name="Submissions S."/>
        </authorList>
    </citation>
    <scope>NUCLEOTIDE SEQUENCE [LARGE SCALE GENOMIC DNA]</scope>
    <source>
        <strain evidence="2 3">NFIX06</strain>
        <strain evidence="1 4">NFIX08</strain>
    </source>
</reference>
<evidence type="ECO:0000313" key="1">
    <source>
        <dbReference type="EMBL" id="SFQ97399.1"/>
    </source>
</evidence>
<dbReference type="EMBL" id="FOYJ01000001">
    <property type="protein sequence ID" value="SFQ97399.1"/>
    <property type="molecule type" value="Genomic_DNA"/>
</dbReference>
<keyword evidence="3" id="KW-1185">Reference proteome</keyword>
<dbReference type="Proteomes" id="UP000198760">
    <property type="component" value="Unassembled WGS sequence"/>
</dbReference>
<protein>
    <submittedName>
        <fullName evidence="1">Uncharacterized protein</fullName>
    </submittedName>
</protein>
<sequence>MQHGKPDNVFSQDMKHHATAFITLRGGQVRPVNTLYDECIKWPIFEHRYCCYFEINMNTFSAITSGVQMASGYRLILWSPLMRNNMRVSSIIGATLLATSFHAAAFVSKSPVPVGQKVNITSISYGGHAIPSEAANGGVTQIIPIQGCNCAFCTALRGAMG</sequence>
<accession>A0AAX2ELQ7</accession>
<evidence type="ECO:0000313" key="4">
    <source>
        <dbReference type="Proteomes" id="UP000199173"/>
    </source>
</evidence>
<dbReference type="AlphaFoldDB" id="A0AAX2ELQ7"/>
<organism evidence="1 4">
    <name type="scientific">Kosakonia radicincitans</name>
    <dbReference type="NCBI Taxonomy" id="283686"/>
    <lineage>
        <taxon>Bacteria</taxon>
        <taxon>Pseudomonadati</taxon>
        <taxon>Pseudomonadota</taxon>
        <taxon>Gammaproteobacteria</taxon>
        <taxon>Enterobacterales</taxon>
        <taxon>Enterobacteriaceae</taxon>
        <taxon>Kosakonia</taxon>
    </lineage>
</organism>